<evidence type="ECO:0000256" key="1">
    <source>
        <dbReference type="SAM" id="Phobius"/>
    </source>
</evidence>
<accession>A0A7M5VGI4</accession>
<evidence type="ECO:0008006" key="4">
    <source>
        <dbReference type="Google" id="ProtNLM"/>
    </source>
</evidence>
<reference evidence="2" key="1">
    <citation type="submission" date="2021-01" db="UniProtKB">
        <authorList>
            <consortium name="EnsemblMetazoa"/>
        </authorList>
    </citation>
    <scope>IDENTIFICATION</scope>
</reference>
<evidence type="ECO:0000313" key="2">
    <source>
        <dbReference type="EnsemblMetazoa" id="CLYHEMP012034.2"/>
    </source>
</evidence>
<name>A0A7M5VGI4_9CNID</name>
<dbReference type="GO" id="GO:0006506">
    <property type="term" value="P:GPI anchor biosynthetic process"/>
    <property type="evidence" value="ECO:0007669"/>
    <property type="project" value="InterPro"/>
</dbReference>
<organism evidence="2 3">
    <name type="scientific">Clytia hemisphaerica</name>
    <dbReference type="NCBI Taxonomy" id="252671"/>
    <lineage>
        <taxon>Eukaryota</taxon>
        <taxon>Metazoa</taxon>
        <taxon>Cnidaria</taxon>
        <taxon>Hydrozoa</taxon>
        <taxon>Hydroidolina</taxon>
        <taxon>Leptothecata</taxon>
        <taxon>Obeliida</taxon>
        <taxon>Clytiidae</taxon>
        <taxon>Clytia</taxon>
    </lineage>
</organism>
<dbReference type="GeneID" id="136816897"/>
<protein>
    <recommendedName>
        <fullName evidence="4">Phosphatidylinositol N-acetylglucosaminyltransferase subunit Q</fullName>
    </recommendedName>
</protein>
<proteinExistence type="predicted"/>
<keyword evidence="3" id="KW-1185">Reference proteome</keyword>
<dbReference type="GO" id="GO:0005783">
    <property type="term" value="C:endoplasmic reticulum"/>
    <property type="evidence" value="ECO:0007669"/>
    <property type="project" value="TreeGrafter"/>
</dbReference>
<feature type="transmembrane region" description="Helical" evidence="1">
    <location>
        <begin position="93"/>
        <end position="113"/>
    </location>
</feature>
<keyword evidence="1" id="KW-0812">Transmembrane</keyword>
<keyword evidence="1" id="KW-1133">Transmembrane helix</keyword>
<dbReference type="PANTHER" id="PTHR21329">
    <property type="entry name" value="PHOSPHATIDYLINOSITOL N-ACETYLGLUCOSAMINYLTRANSFERASE SUBUNIT Q-RELATED"/>
    <property type="match status" value="1"/>
</dbReference>
<evidence type="ECO:0000313" key="3">
    <source>
        <dbReference type="Proteomes" id="UP000594262"/>
    </source>
</evidence>
<dbReference type="GO" id="GO:0016020">
    <property type="term" value="C:membrane"/>
    <property type="evidence" value="ECO:0007669"/>
    <property type="project" value="InterPro"/>
</dbReference>
<dbReference type="EnsemblMetazoa" id="CLYHEMT012034.2">
    <property type="protein sequence ID" value="CLYHEMP012034.2"/>
    <property type="gene ID" value="CLYHEMG012034"/>
</dbReference>
<feature type="transmembrane region" description="Helical" evidence="1">
    <location>
        <begin position="125"/>
        <end position="149"/>
    </location>
</feature>
<dbReference type="Proteomes" id="UP000594262">
    <property type="component" value="Unplaced"/>
</dbReference>
<dbReference type="PANTHER" id="PTHR21329:SF3">
    <property type="entry name" value="PHOSPHATIDYLINOSITOL N-ACETYLGLUCOSAMINYLTRANSFERASE SUBUNIT Q"/>
    <property type="match status" value="1"/>
</dbReference>
<dbReference type="OrthoDB" id="515887at2759"/>
<feature type="transmembrane region" description="Helical" evidence="1">
    <location>
        <begin position="31"/>
        <end position="49"/>
    </location>
</feature>
<sequence>MTNTLLEMSYLYRHLYKLKLEMQNTKSRKMLLYRQLMDCLLGLVLYLVLKRTIDGLDIDSNFTDFVLLVQDDLTKLLQWLMGAPAGLKLNEELSFFLGNVFLYHVNVWVAYVLTIKTFLPQIIQILMMSNILGLGIFFCLINDVISILSVHLHCFYFYASNLYRIQLKSLMTLARLFRGKKWNVLRLRVDSLSYNADQLILGTVLFTILLFLLPTVALYYFVFIIIRLLISLLQMFFQLMANSLLNKLHSLVCSNENSIGDGNGVDCEPPETMVDNVQRFLGKILRGDLV</sequence>
<dbReference type="Pfam" id="PF05024">
    <property type="entry name" value="Gpi1"/>
    <property type="match status" value="1"/>
</dbReference>
<dbReference type="InterPro" id="IPR007720">
    <property type="entry name" value="PigQ/GPI1"/>
</dbReference>
<dbReference type="AlphaFoldDB" id="A0A7M5VGI4"/>
<dbReference type="RefSeq" id="XP_066929333.1">
    <property type="nucleotide sequence ID" value="XM_067073232.1"/>
</dbReference>
<keyword evidence="1" id="KW-0472">Membrane</keyword>